<dbReference type="Pfam" id="PF01370">
    <property type="entry name" value="Epimerase"/>
    <property type="match status" value="1"/>
</dbReference>
<accession>A0A1B4XGL4</accession>
<proteinExistence type="predicted"/>
<dbReference type="PANTHER" id="PTHR48079">
    <property type="entry name" value="PROTEIN YEEZ"/>
    <property type="match status" value="1"/>
</dbReference>
<dbReference type="RefSeq" id="WP_096360757.1">
    <property type="nucleotide sequence ID" value="NZ_AP014879.1"/>
</dbReference>
<dbReference type="InterPro" id="IPR051783">
    <property type="entry name" value="NAD(P)-dependent_oxidoreduct"/>
</dbReference>
<dbReference type="Proteomes" id="UP000243180">
    <property type="component" value="Chromosome"/>
</dbReference>
<gene>
    <name evidence="2" type="ORF">SCL_1655</name>
</gene>
<dbReference type="KEGG" id="slim:SCL_1655"/>
<dbReference type="InterPro" id="IPR001509">
    <property type="entry name" value="Epimerase_deHydtase"/>
</dbReference>
<sequence>MSPAATDVLIVGCGDIGERVGGLERSAGRHVSGLIRSEASAQRLRAAGIQPIAADLDVPAFLHDLPVKNALIYYFAPPPGKGVTDPRMEAFVSILDTSRLPTRVVLISTTGVYGDCRGEWVTEDRPPNPQVDRARRRLAAESSLRHWSEKSRVPIVILRVPGIYGRGYLPEERLRAREPVLREEESPFSNRIHADDLARACFVAGHHANPGALYNVSDGHPTTMTDFFYRVADVLGIPRPPAITLEQARRQLGEGMLSYLAESKRIDNRRLREELGVELMYPDLAAGLPSCFDRCG</sequence>
<dbReference type="EMBL" id="AP014879">
    <property type="protein sequence ID" value="BAV33960.1"/>
    <property type="molecule type" value="Genomic_DNA"/>
</dbReference>
<evidence type="ECO:0000313" key="2">
    <source>
        <dbReference type="EMBL" id="BAV33960.1"/>
    </source>
</evidence>
<organism evidence="2 3">
    <name type="scientific">Sulfuricaulis limicola</name>
    <dbReference type="NCBI Taxonomy" id="1620215"/>
    <lineage>
        <taxon>Bacteria</taxon>
        <taxon>Pseudomonadati</taxon>
        <taxon>Pseudomonadota</taxon>
        <taxon>Gammaproteobacteria</taxon>
        <taxon>Acidiferrobacterales</taxon>
        <taxon>Acidiferrobacteraceae</taxon>
        <taxon>Sulfuricaulis</taxon>
    </lineage>
</organism>
<dbReference type="GO" id="GO:0005737">
    <property type="term" value="C:cytoplasm"/>
    <property type="evidence" value="ECO:0007669"/>
    <property type="project" value="TreeGrafter"/>
</dbReference>
<evidence type="ECO:0000259" key="1">
    <source>
        <dbReference type="Pfam" id="PF01370"/>
    </source>
</evidence>
<dbReference type="GO" id="GO:0004029">
    <property type="term" value="F:aldehyde dehydrogenase (NAD+) activity"/>
    <property type="evidence" value="ECO:0007669"/>
    <property type="project" value="TreeGrafter"/>
</dbReference>
<dbReference type="SUPFAM" id="SSF51735">
    <property type="entry name" value="NAD(P)-binding Rossmann-fold domains"/>
    <property type="match status" value="1"/>
</dbReference>
<dbReference type="InParanoid" id="A0A1B4XGL4"/>
<protein>
    <submittedName>
        <fullName evidence="2">NAD-dependent dehydratase</fullName>
    </submittedName>
</protein>
<dbReference type="AlphaFoldDB" id="A0A1B4XGL4"/>
<evidence type="ECO:0000313" key="3">
    <source>
        <dbReference type="Proteomes" id="UP000243180"/>
    </source>
</evidence>
<keyword evidence="3" id="KW-1185">Reference proteome</keyword>
<dbReference type="CDD" id="cd05266">
    <property type="entry name" value="SDR_a4"/>
    <property type="match status" value="1"/>
</dbReference>
<name>A0A1B4XGL4_9GAMM</name>
<dbReference type="PANTHER" id="PTHR48079:SF6">
    <property type="entry name" value="NAD(P)-BINDING DOMAIN-CONTAINING PROTEIN-RELATED"/>
    <property type="match status" value="1"/>
</dbReference>
<dbReference type="OrthoDB" id="9808276at2"/>
<dbReference type="InterPro" id="IPR036291">
    <property type="entry name" value="NAD(P)-bd_dom_sf"/>
</dbReference>
<reference evidence="2 3" key="1">
    <citation type="submission" date="2015-05" db="EMBL/GenBank/DDBJ databases">
        <title>Complete genome sequence of a sulfur-oxidizing gammaproteobacterium strain HA5.</title>
        <authorList>
            <person name="Miura A."/>
            <person name="Kojima H."/>
            <person name="Fukui M."/>
        </authorList>
    </citation>
    <scope>NUCLEOTIDE SEQUENCE [LARGE SCALE GENOMIC DNA]</scope>
    <source>
        <strain evidence="2 3">HA5</strain>
    </source>
</reference>
<dbReference type="Gene3D" id="3.40.50.720">
    <property type="entry name" value="NAD(P)-binding Rossmann-like Domain"/>
    <property type="match status" value="1"/>
</dbReference>
<feature type="domain" description="NAD-dependent epimerase/dehydratase" evidence="1">
    <location>
        <begin position="94"/>
        <end position="216"/>
    </location>
</feature>